<dbReference type="InterPro" id="IPR003123">
    <property type="entry name" value="VPS9"/>
</dbReference>
<dbReference type="Proteomes" id="UP000179807">
    <property type="component" value="Unassembled WGS sequence"/>
</dbReference>
<dbReference type="SUPFAM" id="SSF109993">
    <property type="entry name" value="VPS9 domain"/>
    <property type="match status" value="1"/>
</dbReference>
<evidence type="ECO:0000259" key="1">
    <source>
        <dbReference type="PROSITE" id="PS51205"/>
    </source>
</evidence>
<dbReference type="GeneID" id="94837637"/>
<proteinExistence type="predicted"/>
<dbReference type="VEuPathDB" id="TrichDB:TRFO_23058"/>
<reference evidence="2" key="1">
    <citation type="submission" date="2016-10" db="EMBL/GenBank/DDBJ databases">
        <authorList>
            <person name="Benchimol M."/>
            <person name="Almeida L.G."/>
            <person name="Vasconcelos A.T."/>
            <person name="Perreira-Neves A."/>
            <person name="Rosa I.A."/>
            <person name="Tasca T."/>
            <person name="Bogo M.R."/>
            <person name="de Souza W."/>
        </authorList>
    </citation>
    <scope>NUCLEOTIDE SEQUENCE [LARGE SCALE GENOMIC DNA]</scope>
    <source>
        <strain evidence="2">K</strain>
    </source>
</reference>
<accession>A0A1J4KAJ6</accession>
<dbReference type="Pfam" id="PF02204">
    <property type="entry name" value="VPS9"/>
    <property type="match status" value="1"/>
</dbReference>
<organism evidence="2 3">
    <name type="scientific">Tritrichomonas foetus</name>
    <dbReference type="NCBI Taxonomy" id="1144522"/>
    <lineage>
        <taxon>Eukaryota</taxon>
        <taxon>Metamonada</taxon>
        <taxon>Parabasalia</taxon>
        <taxon>Tritrichomonadida</taxon>
        <taxon>Tritrichomonadidae</taxon>
        <taxon>Tritrichomonas</taxon>
    </lineage>
</organism>
<dbReference type="InterPro" id="IPR037191">
    <property type="entry name" value="VPS9_dom_sf"/>
</dbReference>
<dbReference type="EMBL" id="MLAK01000667">
    <property type="protein sequence ID" value="OHT08455.1"/>
    <property type="molecule type" value="Genomic_DNA"/>
</dbReference>
<evidence type="ECO:0000313" key="2">
    <source>
        <dbReference type="EMBL" id="OHT08455.1"/>
    </source>
</evidence>
<name>A0A1J4KAJ6_9EUKA</name>
<comment type="caution">
    <text evidence="2">The sequence shown here is derived from an EMBL/GenBank/DDBJ whole genome shotgun (WGS) entry which is preliminary data.</text>
</comment>
<dbReference type="PROSITE" id="PS51205">
    <property type="entry name" value="VPS9"/>
    <property type="match status" value="1"/>
</dbReference>
<gene>
    <name evidence="2" type="ORF">TRFO_23058</name>
</gene>
<protein>
    <recommendedName>
        <fullName evidence="1">VPS9 domain-containing protein</fullName>
    </recommendedName>
</protein>
<sequence length="741" mass="86646">MSKKSPRNESKTEKSPEIRLRKFQLLLKREEILNKFQEEELKKIKENIQDEYEFILMINRLLLEYHMNSINNVGLKIPQPIFDSLAMPINDPNGKAPHIQEKKEVTNYYRHAVEHFSNNLIDFSRVCVEFAQTHPEHLDRLTFSIIPGFFAFLTSEMMTDKYLMFMKHVIDHSPEVASSFGRLVFVLPDFRIFLNKITNKLAKPVKQVRSEGVRRFKKDFCELWVKYIEYCPSIVRKLLKLCPNKEGFLSNAFIRPAFQSLKLYELAPYIANVAPEISQAISDSLCEAAKTLVQEIENVKYPASLYYVRDIFDIAPEIANTFEFSYIDLKLISELVDYSHTTLRKFPVKSIPFKESFMTRDYTVYVIKYEGKHINQRIRKNTVQLSSNDALEYELRTLLTEVNVIPLGVKDNTMEGILWKQILLSGEDQRLHLEMKVHDFKKSYQRVADEGKAYSILELIDLMQKKFDERANERTEKVKSVSKFNASVVALKGIKKKLIFTVAPRSLIFQYQLVEKWNEEKSPLKSLTDAVCVKREDFANFFKNIVDDFNSWLGMKGYNNINDYAIVHNLIMSQIPLSRFMARQPLLTKMDIGIYRAMTENKDEFLKHTSEEWMEHILGNKKLIDPALNLLKAYYDAQTPIDKIQYLNRFREKVDQLVKYELTGEVGADQATPMILALICISEPRNFDSNLEYIDFFFKSFTELCPNIPLLKHNSQSNYTIVMMQASLLHIKNQFPEIDMS</sequence>
<keyword evidence="3" id="KW-1185">Reference proteome</keyword>
<feature type="domain" description="VPS9" evidence="1">
    <location>
        <begin position="588"/>
        <end position="740"/>
    </location>
</feature>
<dbReference type="RefSeq" id="XP_068361591.1">
    <property type="nucleotide sequence ID" value="XM_068502933.1"/>
</dbReference>
<dbReference type="AlphaFoldDB" id="A0A1J4KAJ6"/>
<dbReference type="Gene3D" id="1.20.1050.80">
    <property type="entry name" value="VPS9 domain"/>
    <property type="match status" value="1"/>
</dbReference>
<evidence type="ECO:0000313" key="3">
    <source>
        <dbReference type="Proteomes" id="UP000179807"/>
    </source>
</evidence>